<dbReference type="EMBL" id="JBGFUD010008932">
    <property type="protein sequence ID" value="MFH4982288.1"/>
    <property type="molecule type" value="Genomic_DNA"/>
</dbReference>
<sequence>MPRLSNPWDSDPILARFLRHWMPEQEYKTVKEDLSRFGGRIVQEIDGLGREAERVLPELKQFDAWGNRIDHLIVSPAWIRLKGICAEEKLIGIYYVLRCFFTN</sequence>
<evidence type="ECO:0000313" key="3">
    <source>
        <dbReference type="Proteomes" id="UP001608902"/>
    </source>
</evidence>
<proteinExistence type="predicted"/>
<evidence type="ECO:0000259" key="1">
    <source>
        <dbReference type="Pfam" id="PF18158"/>
    </source>
</evidence>
<feature type="domain" description="Adaptive response protein AidB N-terminal" evidence="1">
    <location>
        <begin position="6"/>
        <end position="90"/>
    </location>
</feature>
<reference evidence="2 3" key="1">
    <citation type="submission" date="2024-08" db="EMBL/GenBank/DDBJ databases">
        <title>Gnathostoma spinigerum genome.</title>
        <authorList>
            <person name="Gonzalez-Bertolin B."/>
            <person name="Monzon S."/>
            <person name="Zaballos A."/>
            <person name="Jimenez P."/>
            <person name="Dekumyoy P."/>
            <person name="Varona S."/>
            <person name="Cuesta I."/>
            <person name="Sumanam S."/>
            <person name="Adisakwattana P."/>
            <person name="Gasser R.B."/>
            <person name="Hernandez-Gonzalez A."/>
            <person name="Young N.D."/>
            <person name="Perteguer M.J."/>
        </authorList>
    </citation>
    <scope>NUCLEOTIDE SEQUENCE [LARGE SCALE GENOMIC DNA]</scope>
    <source>
        <strain evidence="2">AL3</strain>
        <tissue evidence="2">Liver</tissue>
    </source>
</reference>
<dbReference type="Gene3D" id="6.10.250.600">
    <property type="match status" value="1"/>
</dbReference>
<dbReference type="PANTHER" id="PTHR42707:SF2">
    <property type="entry name" value="ACD11 DEHYDROGENASE"/>
    <property type="match status" value="1"/>
</dbReference>
<dbReference type="AlphaFoldDB" id="A0ABD6EYY2"/>
<gene>
    <name evidence="2" type="ORF">AB6A40_008997</name>
</gene>
<organism evidence="2 3">
    <name type="scientific">Gnathostoma spinigerum</name>
    <dbReference type="NCBI Taxonomy" id="75299"/>
    <lineage>
        <taxon>Eukaryota</taxon>
        <taxon>Metazoa</taxon>
        <taxon>Ecdysozoa</taxon>
        <taxon>Nematoda</taxon>
        <taxon>Chromadorea</taxon>
        <taxon>Rhabditida</taxon>
        <taxon>Spirurina</taxon>
        <taxon>Gnathostomatomorpha</taxon>
        <taxon>Gnathostomatoidea</taxon>
        <taxon>Gnathostomatidae</taxon>
        <taxon>Gnathostoma</taxon>
    </lineage>
</organism>
<keyword evidence="3" id="KW-1185">Reference proteome</keyword>
<dbReference type="PANTHER" id="PTHR42707">
    <property type="entry name" value="ACYL-COA DEHYDROGENASE"/>
    <property type="match status" value="1"/>
</dbReference>
<name>A0ABD6EYY2_9BILA</name>
<comment type="caution">
    <text evidence="2">The sequence shown here is derived from an EMBL/GenBank/DDBJ whole genome shotgun (WGS) entry which is preliminary data.</text>
</comment>
<accession>A0ABD6EYY2</accession>
<dbReference type="InterPro" id="IPR041504">
    <property type="entry name" value="AidB_N"/>
</dbReference>
<evidence type="ECO:0000313" key="2">
    <source>
        <dbReference type="EMBL" id="MFH4982288.1"/>
    </source>
</evidence>
<dbReference type="InterPro" id="IPR052904">
    <property type="entry name" value="Acyl-CoA_dehydrogenase-like"/>
</dbReference>
<dbReference type="Proteomes" id="UP001608902">
    <property type="component" value="Unassembled WGS sequence"/>
</dbReference>
<protein>
    <recommendedName>
        <fullName evidence="1">Adaptive response protein AidB N-terminal domain-containing protein</fullName>
    </recommendedName>
</protein>
<dbReference type="Pfam" id="PF18158">
    <property type="entry name" value="AidB_N"/>
    <property type="match status" value="1"/>
</dbReference>